<dbReference type="Proteomes" id="UP000676310">
    <property type="component" value="Unassembled WGS sequence"/>
</dbReference>
<comment type="caution">
    <text evidence="1">The sequence shown here is derived from an EMBL/GenBank/DDBJ whole genome shotgun (WGS) entry which is preliminary data.</text>
</comment>
<accession>A0A8J2N5I9</accession>
<dbReference type="RefSeq" id="XP_043175419.1">
    <property type="nucleotide sequence ID" value="XM_043319484.1"/>
</dbReference>
<dbReference type="EMBL" id="CAJRGZ010000032">
    <property type="protein sequence ID" value="CAG5187996.1"/>
    <property type="molecule type" value="Genomic_DNA"/>
</dbReference>
<dbReference type="AlphaFoldDB" id="A0A8J2N5I9"/>
<evidence type="ECO:0000313" key="2">
    <source>
        <dbReference type="Proteomes" id="UP000676310"/>
    </source>
</evidence>
<name>A0A8J2N5I9_9PLEO</name>
<protein>
    <submittedName>
        <fullName evidence="1">Uncharacterized protein</fullName>
    </submittedName>
</protein>
<sequence length="284" mass="32167">MASDFPLVRMNESQQQLFENSLLPRLEAELQQQVTIYSQQIAEALAYHAHRVTAEHMDVFLQKFQSVSRSPFSPLSYGAQDITPKAAAGASRCRRYLFLPVPLPPTTILFQGNFLSSFRSTPCAMLQQALSSPDMVELLGHRGTPSTYLPLRDVSVCPIVDKVRNFGRALRVGRAFEKTIRVAMKTFSHLVKNTSFGELLERPVARFMLGLILERECANFGTTPVFVDRARLYIVRLRGLTRYLDMICRSEESLAQFINNLRTPTVFHMSHSGALIRQNMNIVI</sequence>
<keyword evidence="2" id="KW-1185">Reference proteome</keyword>
<reference evidence="1" key="1">
    <citation type="submission" date="2021-05" db="EMBL/GenBank/DDBJ databases">
        <authorList>
            <person name="Stam R."/>
        </authorList>
    </citation>
    <scope>NUCLEOTIDE SEQUENCE</scope>
    <source>
        <strain evidence="1">CS162</strain>
    </source>
</reference>
<organism evidence="1 2">
    <name type="scientific">Alternaria atra</name>
    <dbReference type="NCBI Taxonomy" id="119953"/>
    <lineage>
        <taxon>Eukaryota</taxon>
        <taxon>Fungi</taxon>
        <taxon>Dikarya</taxon>
        <taxon>Ascomycota</taxon>
        <taxon>Pezizomycotina</taxon>
        <taxon>Dothideomycetes</taxon>
        <taxon>Pleosporomycetidae</taxon>
        <taxon>Pleosporales</taxon>
        <taxon>Pleosporineae</taxon>
        <taxon>Pleosporaceae</taxon>
        <taxon>Alternaria</taxon>
        <taxon>Alternaria sect. Ulocladioides</taxon>
    </lineage>
</organism>
<dbReference type="GeneID" id="67012159"/>
<gene>
    <name evidence="1" type="ORF">ALTATR162_LOCUS11842</name>
</gene>
<proteinExistence type="predicted"/>
<evidence type="ECO:0000313" key="1">
    <source>
        <dbReference type="EMBL" id="CAG5187996.1"/>
    </source>
</evidence>
<dbReference type="OrthoDB" id="3691040at2759"/>